<proteinExistence type="predicted"/>
<gene>
    <name evidence="5" type="ORF">CLV71_122101</name>
</gene>
<sequence length="611" mass="69205">MNARRDSSDGPETGSSSGRALLVGAVAFAAVATGLLVLTDQEKWLRLGIVAALWAALTGAFLAARYRRQVSDQREAAAERQRIYELELEREIAARREHELTVEAEAKRKAEESARDDLAALRAELQNMRQTLESLMGGEFLVERYALHAESTRMRSVPEERSLAVQRDMKHLPAAQANVVVPPVGREAETELIERVREVHQKPRREQQPRQEPRVDSRPPPAPRRTERAPRPERPTPEPVKPPAAQQQPSGRQQIPRVEHPAEMSDRWFVPDGLAADAPKQQRAPEPQRRQEPARAEQTRRVEQPRAADPAHRRGVPPGWETGEQEWGPSWEQARQPAQGHDLGTQAGGNAERTSWLAQYNKPKDQPEPTYGSRAYVPQAAQPQTEQPSMRNLPPVEQRQPSMRNLPPVERQPSMPNFPPVERQPSMRNFPPVERQPSMQNLPPVERQPSMQNFPPVERQPSMRNFPPVERQPSMQNLPPVERQPSMRNLPPVERQPSMQNFPPVERQPSMQNFPPVERQPSMQNFPPVERQPSMRNLPPVPPPVRQPEPVEESGGGRRRRAEGQPSWQETVGHRAEESGGGSHTSGRSVSELLANHGLDSSPRRRRRRED</sequence>
<feature type="compositionally biased region" description="Polar residues" evidence="2">
    <location>
        <begin position="381"/>
        <end position="390"/>
    </location>
</feature>
<evidence type="ECO:0000256" key="2">
    <source>
        <dbReference type="SAM" id="MobiDB-lite"/>
    </source>
</evidence>
<keyword evidence="6" id="KW-1185">Reference proteome</keyword>
<keyword evidence="1" id="KW-0175">Coiled coil</keyword>
<protein>
    <recommendedName>
        <fullName evidence="4">DUF6779 domain-containing protein</fullName>
    </recommendedName>
</protein>
<keyword evidence="3" id="KW-1133">Transmembrane helix</keyword>
<feature type="compositionally biased region" description="Basic and acidic residues" evidence="2">
    <location>
        <begin position="224"/>
        <end position="236"/>
    </location>
</feature>
<evidence type="ECO:0000313" key="5">
    <source>
        <dbReference type="EMBL" id="TDV40711.1"/>
    </source>
</evidence>
<feature type="compositionally biased region" description="Basic and acidic residues" evidence="2">
    <location>
        <begin position="196"/>
        <end position="217"/>
    </location>
</feature>
<evidence type="ECO:0000256" key="3">
    <source>
        <dbReference type="SAM" id="Phobius"/>
    </source>
</evidence>
<dbReference type="EMBL" id="SOCP01000022">
    <property type="protein sequence ID" value="TDV40711.1"/>
    <property type="molecule type" value="Genomic_DNA"/>
</dbReference>
<evidence type="ECO:0000256" key="1">
    <source>
        <dbReference type="SAM" id="Coils"/>
    </source>
</evidence>
<reference evidence="5 6" key="1">
    <citation type="submission" date="2019-03" db="EMBL/GenBank/DDBJ databases">
        <title>Genomic Encyclopedia of Archaeal and Bacterial Type Strains, Phase II (KMG-II): from individual species to whole genera.</title>
        <authorList>
            <person name="Goeker M."/>
        </authorList>
    </citation>
    <scope>NUCLEOTIDE SEQUENCE [LARGE SCALE GENOMIC DNA]</scope>
    <source>
        <strain evidence="5 6">DSM 45499</strain>
    </source>
</reference>
<feature type="compositionally biased region" description="Basic and acidic residues" evidence="2">
    <location>
        <begin position="257"/>
        <end position="266"/>
    </location>
</feature>
<evidence type="ECO:0000313" key="6">
    <source>
        <dbReference type="Proteomes" id="UP000294927"/>
    </source>
</evidence>
<feature type="transmembrane region" description="Helical" evidence="3">
    <location>
        <begin position="44"/>
        <end position="64"/>
    </location>
</feature>
<organism evidence="5 6">
    <name type="scientific">Actinophytocola oryzae</name>
    <dbReference type="NCBI Taxonomy" id="502181"/>
    <lineage>
        <taxon>Bacteria</taxon>
        <taxon>Bacillati</taxon>
        <taxon>Actinomycetota</taxon>
        <taxon>Actinomycetes</taxon>
        <taxon>Pseudonocardiales</taxon>
        <taxon>Pseudonocardiaceae</taxon>
    </lineage>
</organism>
<dbReference type="Pfam" id="PF20570">
    <property type="entry name" value="DUF6779"/>
    <property type="match status" value="1"/>
</dbReference>
<feature type="transmembrane region" description="Helical" evidence="3">
    <location>
        <begin position="20"/>
        <end position="38"/>
    </location>
</feature>
<accession>A0A4V3FQR4</accession>
<dbReference type="AlphaFoldDB" id="A0A4V3FQR4"/>
<keyword evidence="3" id="KW-0812">Transmembrane</keyword>
<feature type="domain" description="DUF6779" evidence="4">
    <location>
        <begin position="45"/>
        <end position="153"/>
    </location>
</feature>
<feature type="compositionally biased region" description="Basic and acidic residues" evidence="2">
    <location>
        <begin position="286"/>
        <end position="312"/>
    </location>
</feature>
<name>A0A4V3FQR4_9PSEU</name>
<dbReference type="RefSeq" id="WP_133908142.1">
    <property type="nucleotide sequence ID" value="NZ_SOCP01000022.1"/>
</dbReference>
<dbReference type="Proteomes" id="UP000294927">
    <property type="component" value="Unassembled WGS sequence"/>
</dbReference>
<evidence type="ECO:0000259" key="4">
    <source>
        <dbReference type="Pfam" id="PF20570"/>
    </source>
</evidence>
<keyword evidence="3" id="KW-0472">Membrane</keyword>
<dbReference type="OrthoDB" id="4774085at2"/>
<comment type="caution">
    <text evidence="5">The sequence shown here is derived from an EMBL/GenBank/DDBJ whole genome shotgun (WGS) entry which is preliminary data.</text>
</comment>
<dbReference type="InterPro" id="IPR046706">
    <property type="entry name" value="DUF6779"/>
</dbReference>
<feature type="region of interest" description="Disordered" evidence="2">
    <location>
        <begin position="196"/>
        <end position="611"/>
    </location>
</feature>
<feature type="coiled-coil region" evidence="1">
    <location>
        <begin position="104"/>
        <end position="138"/>
    </location>
</feature>